<dbReference type="AlphaFoldDB" id="A0A1F6T7X6"/>
<comment type="caution">
    <text evidence="1">The sequence shown here is derived from an EMBL/GenBank/DDBJ whole genome shotgun (WGS) entry which is preliminary data.</text>
</comment>
<accession>A0A1F6T7X6</accession>
<reference evidence="1 2" key="1">
    <citation type="journal article" date="2016" name="Nat. Commun.">
        <title>Thousands of microbial genomes shed light on interconnected biogeochemical processes in an aquifer system.</title>
        <authorList>
            <person name="Anantharaman K."/>
            <person name="Brown C.T."/>
            <person name="Hug L.A."/>
            <person name="Sharon I."/>
            <person name="Castelle C.J."/>
            <person name="Probst A.J."/>
            <person name="Thomas B.C."/>
            <person name="Singh A."/>
            <person name="Wilkins M.J."/>
            <person name="Karaoz U."/>
            <person name="Brodie E.L."/>
            <person name="Williams K.H."/>
            <person name="Hubbard S.S."/>
            <person name="Banfield J.F."/>
        </authorList>
    </citation>
    <scope>NUCLEOTIDE SEQUENCE [LARGE SCALE GENOMIC DNA]</scope>
</reference>
<dbReference type="EMBL" id="MFSQ01000033">
    <property type="protein sequence ID" value="OGI41186.1"/>
    <property type="molecule type" value="Genomic_DNA"/>
</dbReference>
<gene>
    <name evidence="1" type="ORF">A2140_04465</name>
</gene>
<sequence>MQRAARRRWIDFSKVLAKRLFAFPFLGDIFERGQKLVRRVITVDAQHLLALCVEEQDRRREPYLVLRGELLFGQHLAVEIGHLAVAPHVDADGVEVFTREFGNM</sequence>
<dbReference type="Proteomes" id="UP000178379">
    <property type="component" value="Unassembled WGS sequence"/>
</dbReference>
<name>A0A1F6T7X6_9PROT</name>
<protein>
    <submittedName>
        <fullName evidence="1">Uncharacterized protein</fullName>
    </submittedName>
</protein>
<evidence type="ECO:0000313" key="1">
    <source>
        <dbReference type="EMBL" id="OGI41186.1"/>
    </source>
</evidence>
<proteinExistence type="predicted"/>
<organism evidence="1 2">
    <name type="scientific">Candidatus Muproteobacteria bacterium RBG_16_62_13</name>
    <dbReference type="NCBI Taxonomy" id="1817756"/>
    <lineage>
        <taxon>Bacteria</taxon>
        <taxon>Pseudomonadati</taxon>
        <taxon>Pseudomonadota</taxon>
        <taxon>Candidatus Muproteobacteria</taxon>
    </lineage>
</organism>
<evidence type="ECO:0000313" key="2">
    <source>
        <dbReference type="Proteomes" id="UP000178379"/>
    </source>
</evidence>